<proteinExistence type="predicted"/>
<protein>
    <submittedName>
        <fullName evidence="1">Uncharacterized protein</fullName>
    </submittedName>
</protein>
<evidence type="ECO:0000313" key="1">
    <source>
        <dbReference type="EMBL" id="DAE11959.1"/>
    </source>
</evidence>
<reference evidence="1" key="1">
    <citation type="journal article" date="2021" name="Proc. Natl. Acad. Sci. U.S.A.">
        <title>A Catalog of Tens of Thousands of Viruses from Human Metagenomes Reveals Hidden Associations with Chronic Diseases.</title>
        <authorList>
            <person name="Tisza M.J."/>
            <person name="Buck C.B."/>
        </authorList>
    </citation>
    <scope>NUCLEOTIDE SEQUENCE</scope>
    <source>
        <strain evidence="1">CtBtT5</strain>
    </source>
</reference>
<sequence length="91" mass="10085">MLKSANLSDLTNKATARSNLDVYSKAEVTTELSKKSNTAHNHDSAYYKKAEMDEKLGKKADLINGLIPSSQLPSYVDDVLEYTTRAEFPTT</sequence>
<accession>A0A8S5PY46</accession>
<dbReference type="EMBL" id="BK015540">
    <property type="protein sequence ID" value="DAE11959.1"/>
    <property type="molecule type" value="Genomic_DNA"/>
</dbReference>
<name>A0A8S5PY46_9CAUD</name>
<organism evidence="1">
    <name type="scientific">Myoviridae sp. ctBtT5</name>
    <dbReference type="NCBI Taxonomy" id="2825048"/>
    <lineage>
        <taxon>Viruses</taxon>
        <taxon>Duplodnaviria</taxon>
        <taxon>Heunggongvirae</taxon>
        <taxon>Uroviricota</taxon>
        <taxon>Caudoviricetes</taxon>
    </lineage>
</organism>